<reference evidence="1" key="1">
    <citation type="submission" date="2013-12" db="EMBL/GenBank/DDBJ databases">
        <title>The Genome Sequence of Aphanomyces astaci APO3.</title>
        <authorList>
            <consortium name="The Broad Institute Genomics Platform"/>
            <person name="Russ C."/>
            <person name="Tyler B."/>
            <person name="van West P."/>
            <person name="Dieguez-Uribeondo J."/>
            <person name="Young S.K."/>
            <person name="Zeng Q."/>
            <person name="Gargeya S."/>
            <person name="Fitzgerald M."/>
            <person name="Abouelleil A."/>
            <person name="Alvarado L."/>
            <person name="Chapman S.B."/>
            <person name="Gainer-Dewar J."/>
            <person name="Goldberg J."/>
            <person name="Griggs A."/>
            <person name="Gujja S."/>
            <person name="Hansen M."/>
            <person name="Howarth C."/>
            <person name="Imamovic A."/>
            <person name="Ireland A."/>
            <person name="Larimer J."/>
            <person name="McCowan C."/>
            <person name="Murphy C."/>
            <person name="Pearson M."/>
            <person name="Poon T.W."/>
            <person name="Priest M."/>
            <person name="Roberts A."/>
            <person name="Saif S."/>
            <person name="Shea T."/>
            <person name="Sykes S."/>
            <person name="Wortman J."/>
            <person name="Nusbaum C."/>
            <person name="Birren B."/>
        </authorList>
    </citation>
    <scope>NUCLEOTIDE SEQUENCE [LARGE SCALE GENOMIC DNA]</scope>
    <source>
        <strain evidence="1">APO3</strain>
    </source>
</reference>
<organism evidence="1">
    <name type="scientific">Aphanomyces astaci</name>
    <name type="common">Crayfish plague agent</name>
    <dbReference type="NCBI Taxonomy" id="112090"/>
    <lineage>
        <taxon>Eukaryota</taxon>
        <taxon>Sar</taxon>
        <taxon>Stramenopiles</taxon>
        <taxon>Oomycota</taxon>
        <taxon>Saprolegniomycetes</taxon>
        <taxon>Saprolegniales</taxon>
        <taxon>Verrucalvaceae</taxon>
        <taxon>Aphanomyces</taxon>
    </lineage>
</organism>
<dbReference type="RefSeq" id="XP_009835768.1">
    <property type="nucleotide sequence ID" value="XM_009837466.1"/>
</dbReference>
<dbReference type="AlphaFoldDB" id="W4G5W5"/>
<dbReference type="OrthoDB" id="6718656at2759"/>
<dbReference type="VEuPathDB" id="FungiDB:H257_10804"/>
<sequence>MRIPSLSCISIVTTCEQCDDVEVLVAMASTSSTVQTAAVKPQAEAPRPGEKFRKWLCSEKSSTITRPPTPRPNLHTGKSVWFRQVHMSLYDDNRDTLWHCLTTLFSPPPTLLQRKAEAFVTSRLRHYNAVLFVETATETFGCVVADVLRRARRTSHCIVNLDEVTDPALLREIRAALAAKSGTKLPSCPTTSWMSFSVGYWTLPVLFLNGRVVPQVGAIRDA</sequence>
<evidence type="ECO:0000313" key="1">
    <source>
        <dbReference type="EMBL" id="ETV74681.1"/>
    </source>
</evidence>
<protein>
    <submittedName>
        <fullName evidence="1">Uncharacterized protein</fullName>
    </submittedName>
</protein>
<name>W4G5W5_APHAT</name>
<dbReference type="EMBL" id="KI913143">
    <property type="protein sequence ID" value="ETV74681.1"/>
    <property type="molecule type" value="Genomic_DNA"/>
</dbReference>
<gene>
    <name evidence="1" type="ORF">H257_10804</name>
</gene>
<proteinExistence type="predicted"/>
<dbReference type="GeneID" id="20812800"/>
<accession>W4G5W5</accession>